<organism evidence="1 2">
    <name type="scientific">phage Lak_Megaphage_RVC_JS4_GC31</name>
    <dbReference type="NCBI Taxonomy" id="3109228"/>
    <lineage>
        <taxon>Viruses</taxon>
        <taxon>Duplodnaviria</taxon>
        <taxon>Heunggongvirae</taxon>
        <taxon>Uroviricota</taxon>
        <taxon>Caudoviricetes</taxon>
        <taxon>Caudoviricetes code 15 clade</taxon>
    </lineage>
</organism>
<dbReference type="Proteomes" id="UP001349343">
    <property type="component" value="Segment"/>
</dbReference>
<accession>A0ABZ0Z1N2</accession>
<proteinExistence type="predicted"/>
<reference evidence="1 2" key="1">
    <citation type="submission" date="2023-11" db="EMBL/GenBank/DDBJ databases">
        <authorList>
            <person name="Cook R."/>
            <person name="Crisci M."/>
            <person name="Pye H."/>
            <person name="Adriaenssens E."/>
            <person name="Santini J."/>
        </authorList>
    </citation>
    <scope>NUCLEOTIDE SEQUENCE [LARGE SCALE GENOMIC DNA]</scope>
    <source>
        <strain evidence="1">Lak_Megaphage_RVC_JS4_GC31</strain>
    </source>
</reference>
<evidence type="ECO:0000313" key="2">
    <source>
        <dbReference type="Proteomes" id="UP001349343"/>
    </source>
</evidence>
<name>A0ABZ0Z1N2_9CAUD</name>
<dbReference type="EMBL" id="OR769222">
    <property type="protein sequence ID" value="WQJ53107.1"/>
    <property type="molecule type" value="Genomic_DNA"/>
</dbReference>
<sequence>MSNIKFFPMDHPDFWSRPQYLKSGYTFRNGGGEGDMVFTLLEDYNHEKDIKGNIKVLCHSLSTNYTHIETWDDCQYLKSSFDSGEYFPYWKYCDWLKEHYN</sequence>
<evidence type="ECO:0000313" key="1">
    <source>
        <dbReference type="EMBL" id="WQJ53107.1"/>
    </source>
</evidence>
<keyword evidence="2" id="KW-1185">Reference proteome</keyword>
<protein>
    <submittedName>
        <fullName evidence="1">Uncharacterized protein</fullName>
    </submittedName>
</protein>